<dbReference type="InterPro" id="IPR002577">
    <property type="entry name" value="HTH_HxlR"/>
</dbReference>
<dbReference type="OrthoDB" id="370168at2"/>
<name>A0A2A9EAA1_9MICO</name>
<keyword evidence="6" id="KW-1185">Reference proteome</keyword>
<dbReference type="SUPFAM" id="SSF46785">
    <property type="entry name" value="Winged helix' DNA-binding domain"/>
    <property type="match status" value="1"/>
</dbReference>
<accession>A0A2A9EAA1</accession>
<organism evidence="5 6">
    <name type="scientific">Sanguibacter antarcticus</name>
    <dbReference type="NCBI Taxonomy" id="372484"/>
    <lineage>
        <taxon>Bacteria</taxon>
        <taxon>Bacillati</taxon>
        <taxon>Actinomycetota</taxon>
        <taxon>Actinomycetes</taxon>
        <taxon>Micrococcales</taxon>
        <taxon>Sanguibacteraceae</taxon>
        <taxon>Sanguibacter</taxon>
    </lineage>
</organism>
<feature type="domain" description="HTH hxlR-type" evidence="4">
    <location>
        <begin position="16"/>
        <end position="114"/>
    </location>
</feature>
<evidence type="ECO:0000259" key="4">
    <source>
        <dbReference type="PROSITE" id="PS51118"/>
    </source>
</evidence>
<protein>
    <submittedName>
        <fullName evidence="5">HxlR family transcriptional regulator</fullName>
    </submittedName>
</protein>
<dbReference type="Pfam" id="PF01638">
    <property type="entry name" value="HxlR"/>
    <property type="match status" value="1"/>
</dbReference>
<dbReference type="PANTHER" id="PTHR33204">
    <property type="entry name" value="TRANSCRIPTIONAL REGULATOR, MARR FAMILY"/>
    <property type="match status" value="1"/>
</dbReference>
<keyword evidence="3" id="KW-0804">Transcription</keyword>
<comment type="caution">
    <text evidence="5">The sequence shown here is derived from an EMBL/GenBank/DDBJ whole genome shotgun (WGS) entry which is preliminary data.</text>
</comment>
<proteinExistence type="predicted"/>
<dbReference type="InterPro" id="IPR036390">
    <property type="entry name" value="WH_DNA-bd_sf"/>
</dbReference>
<gene>
    <name evidence="5" type="ORF">ATL42_3110</name>
</gene>
<dbReference type="Proteomes" id="UP000225548">
    <property type="component" value="Unassembled WGS sequence"/>
</dbReference>
<dbReference type="PANTHER" id="PTHR33204:SF39">
    <property type="entry name" value="TRANSCRIPTIONAL REGULATORY PROTEIN"/>
    <property type="match status" value="1"/>
</dbReference>
<evidence type="ECO:0000313" key="5">
    <source>
        <dbReference type="EMBL" id="PFG35172.1"/>
    </source>
</evidence>
<dbReference type="PROSITE" id="PS51118">
    <property type="entry name" value="HTH_HXLR"/>
    <property type="match status" value="1"/>
</dbReference>
<reference evidence="5 6" key="1">
    <citation type="submission" date="2017-10" db="EMBL/GenBank/DDBJ databases">
        <title>Sequencing the genomes of 1000 actinobacteria strains.</title>
        <authorList>
            <person name="Klenk H.-P."/>
        </authorList>
    </citation>
    <scope>NUCLEOTIDE SEQUENCE [LARGE SCALE GENOMIC DNA]</scope>
    <source>
        <strain evidence="5 6">DSM 18966</strain>
    </source>
</reference>
<evidence type="ECO:0000256" key="2">
    <source>
        <dbReference type="ARBA" id="ARBA00023125"/>
    </source>
</evidence>
<sequence>MSDTVRPAPDRFELRAPHRELLDQVLDKWSLDVLNELCERPARFSELKRAIPEVTPKSLTATLRRLERNGIVERVVLSTRPVAVEYRISPLGKTLRPPIDAILEWAAVHVPLIDDARRRFDDEVDGPL</sequence>
<evidence type="ECO:0000256" key="3">
    <source>
        <dbReference type="ARBA" id="ARBA00023163"/>
    </source>
</evidence>
<dbReference type="AlphaFoldDB" id="A0A2A9EAA1"/>
<evidence type="ECO:0000256" key="1">
    <source>
        <dbReference type="ARBA" id="ARBA00023015"/>
    </source>
</evidence>
<keyword evidence="2" id="KW-0238">DNA-binding</keyword>
<dbReference type="EMBL" id="PDJG01000001">
    <property type="protein sequence ID" value="PFG35172.1"/>
    <property type="molecule type" value="Genomic_DNA"/>
</dbReference>
<dbReference type="GO" id="GO:0003677">
    <property type="term" value="F:DNA binding"/>
    <property type="evidence" value="ECO:0007669"/>
    <property type="project" value="UniProtKB-KW"/>
</dbReference>
<dbReference type="Gene3D" id="1.10.10.10">
    <property type="entry name" value="Winged helix-like DNA-binding domain superfamily/Winged helix DNA-binding domain"/>
    <property type="match status" value="1"/>
</dbReference>
<keyword evidence="1" id="KW-0805">Transcription regulation</keyword>
<dbReference type="InterPro" id="IPR036388">
    <property type="entry name" value="WH-like_DNA-bd_sf"/>
</dbReference>
<dbReference type="RefSeq" id="WP_098456097.1">
    <property type="nucleotide sequence ID" value="NZ_PDJG01000001.1"/>
</dbReference>
<evidence type="ECO:0000313" key="6">
    <source>
        <dbReference type="Proteomes" id="UP000225548"/>
    </source>
</evidence>